<gene>
    <name evidence="2" type="ORF">EHS24_000077</name>
</gene>
<dbReference type="AlphaFoldDB" id="A0A427Y9E1"/>
<feature type="compositionally biased region" description="Low complexity" evidence="1">
    <location>
        <begin position="161"/>
        <end position="174"/>
    </location>
</feature>
<feature type="region of interest" description="Disordered" evidence="1">
    <location>
        <begin position="1"/>
        <end position="20"/>
    </location>
</feature>
<dbReference type="Proteomes" id="UP000279236">
    <property type="component" value="Unassembled WGS sequence"/>
</dbReference>
<dbReference type="GeneID" id="39584620"/>
<proteinExistence type="predicted"/>
<accession>A0A427Y9E1</accession>
<feature type="region of interest" description="Disordered" evidence="1">
    <location>
        <begin position="119"/>
        <end position="183"/>
    </location>
</feature>
<dbReference type="RefSeq" id="XP_028479775.1">
    <property type="nucleotide sequence ID" value="XM_028615918.1"/>
</dbReference>
<evidence type="ECO:0000313" key="2">
    <source>
        <dbReference type="EMBL" id="RSH87567.1"/>
    </source>
</evidence>
<keyword evidence="3" id="KW-1185">Reference proteome</keyword>
<evidence type="ECO:0000313" key="3">
    <source>
        <dbReference type="Proteomes" id="UP000279236"/>
    </source>
</evidence>
<protein>
    <submittedName>
        <fullName evidence="2">Uncharacterized protein</fullName>
    </submittedName>
</protein>
<dbReference type="EMBL" id="RSCE01000001">
    <property type="protein sequence ID" value="RSH87567.1"/>
    <property type="molecule type" value="Genomic_DNA"/>
</dbReference>
<organism evidence="2 3">
    <name type="scientific">Apiotrichum porosum</name>
    <dbReference type="NCBI Taxonomy" id="105984"/>
    <lineage>
        <taxon>Eukaryota</taxon>
        <taxon>Fungi</taxon>
        <taxon>Dikarya</taxon>
        <taxon>Basidiomycota</taxon>
        <taxon>Agaricomycotina</taxon>
        <taxon>Tremellomycetes</taxon>
        <taxon>Trichosporonales</taxon>
        <taxon>Trichosporonaceae</taxon>
        <taxon>Apiotrichum</taxon>
    </lineage>
</organism>
<evidence type="ECO:0000256" key="1">
    <source>
        <dbReference type="SAM" id="MobiDB-lite"/>
    </source>
</evidence>
<name>A0A427Y9E1_9TREE</name>
<feature type="compositionally biased region" description="Basic and acidic residues" evidence="1">
    <location>
        <begin position="120"/>
        <end position="130"/>
    </location>
</feature>
<comment type="caution">
    <text evidence="2">The sequence shown here is derived from an EMBL/GenBank/DDBJ whole genome shotgun (WGS) entry which is preliminary data.</text>
</comment>
<reference evidence="2 3" key="1">
    <citation type="submission" date="2018-11" db="EMBL/GenBank/DDBJ databases">
        <title>Genome sequence of Apiotrichum porosum DSM 27194.</title>
        <authorList>
            <person name="Aliyu H."/>
            <person name="Gorte O."/>
            <person name="Ochsenreither K."/>
        </authorList>
    </citation>
    <scope>NUCLEOTIDE SEQUENCE [LARGE SCALE GENOMIC DNA]</scope>
    <source>
        <strain evidence="2 3">DSM 27194</strain>
    </source>
</reference>
<sequence length="213" mass="22378">MENSTNTPRVGQHGGTPFFPLPPLPKPPTLPWSFAWVTGGVQTLGRRGVLQLDLFRARSLAELVVFFPFPFLPHDGHAGHATVRNLDVAVGTATERPVSVLVDQFIRQQHVFTNAAAGVAHEHDDARPAPDPDLPSFPLTLPMTSPSHGMGGAGRAHSVDSDGSSISNSSSNSSDHTHPCGNGGVGVTSALDAAALSVVARKLRALAVPQGRR</sequence>